<sequence length="122" mass="13492">MCPELKHLVTNGSSVEHGEQTSISVATGHKALPPELMLVLQLDDRKTILLLDRRLIPVHAIDPPPSPDGDSVDKESLCPHMGSITHYMDFVVGSWPLNVCLMSRSTDLDVCVRTYGSSRLDW</sequence>
<evidence type="ECO:0000313" key="2">
    <source>
        <dbReference type="Proteomes" id="UP000314294"/>
    </source>
</evidence>
<protein>
    <submittedName>
        <fullName evidence="1">Uncharacterized protein</fullName>
    </submittedName>
</protein>
<dbReference type="Proteomes" id="UP000314294">
    <property type="component" value="Unassembled WGS sequence"/>
</dbReference>
<proteinExistence type="predicted"/>
<organism evidence="1 2">
    <name type="scientific">Liparis tanakae</name>
    <name type="common">Tanaka's snailfish</name>
    <dbReference type="NCBI Taxonomy" id="230148"/>
    <lineage>
        <taxon>Eukaryota</taxon>
        <taxon>Metazoa</taxon>
        <taxon>Chordata</taxon>
        <taxon>Craniata</taxon>
        <taxon>Vertebrata</taxon>
        <taxon>Euteleostomi</taxon>
        <taxon>Actinopterygii</taxon>
        <taxon>Neopterygii</taxon>
        <taxon>Teleostei</taxon>
        <taxon>Neoteleostei</taxon>
        <taxon>Acanthomorphata</taxon>
        <taxon>Eupercaria</taxon>
        <taxon>Perciformes</taxon>
        <taxon>Cottioidei</taxon>
        <taxon>Cottales</taxon>
        <taxon>Liparidae</taxon>
        <taxon>Liparis</taxon>
    </lineage>
</organism>
<keyword evidence="2" id="KW-1185">Reference proteome</keyword>
<dbReference type="AlphaFoldDB" id="A0A4Z2GRL1"/>
<accession>A0A4Z2GRL1</accession>
<gene>
    <name evidence="1" type="ORF">EYF80_034363</name>
</gene>
<reference evidence="1 2" key="1">
    <citation type="submission" date="2019-03" db="EMBL/GenBank/DDBJ databases">
        <title>First draft genome of Liparis tanakae, snailfish: a comprehensive survey of snailfish specific genes.</title>
        <authorList>
            <person name="Kim W."/>
            <person name="Song I."/>
            <person name="Jeong J.-H."/>
            <person name="Kim D."/>
            <person name="Kim S."/>
            <person name="Ryu S."/>
            <person name="Song J.Y."/>
            <person name="Lee S.K."/>
        </authorList>
    </citation>
    <scope>NUCLEOTIDE SEQUENCE [LARGE SCALE GENOMIC DNA]</scope>
    <source>
        <tissue evidence="1">Muscle</tissue>
    </source>
</reference>
<comment type="caution">
    <text evidence="1">The sequence shown here is derived from an EMBL/GenBank/DDBJ whole genome shotgun (WGS) entry which is preliminary data.</text>
</comment>
<name>A0A4Z2GRL1_9TELE</name>
<evidence type="ECO:0000313" key="1">
    <source>
        <dbReference type="EMBL" id="TNN55413.1"/>
    </source>
</evidence>
<dbReference type="EMBL" id="SRLO01000456">
    <property type="protein sequence ID" value="TNN55413.1"/>
    <property type="molecule type" value="Genomic_DNA"/>
</dbReference>